<protein>
    <submittedName>
        <fullName evidence="3">PH domain-containing protein</fullName>
    </submittedName>
</protein>
<keyword evidence="1" id="KW-1133">Transmembrane helix</keyword>
<dbReference type="STRING" id="560819.SAMN05428998_104228"/>
<name>A0A1Y6BGY4_9PROT</name>
<keyword evidence="1" id="KW-0472">Membrane</keyword>
<keyword evidence="4" id="KW-1185">Reference proteome</keyword>
<feature type="transmembrane region" description="Helical" evidence="1">
    <location>
        <begin position="42"/>
        <end position="60"/>
    </location>
</feature>
<evidence type="ECO:0000313" key="3">
    <source>
        <dbReference type="EMBL" id="SMF09352.1"/>
    </source>
</evidence>
<reference evidence="3 4" key="1">
    <citation type="submission" date="2017-04" db="EMBL/GenBank/DDBJ databases">
        <authorList>
            <person name="Afonso C.L."/>
            <person name="Miller P.J."/>
            <person name="Scott M.A."/>
            <person name="Spackman E."/>
            <person name="Goraichik I."/>
            <person name="Dimitrov K.M."/>
            <person name="Suarez D.L."/>
            <person name="Swayne D.E."/>
        </authorList>
    </citation>
    <scope>NUCLEOTIDE SEQUENCE [LARGE SCALE GENOMIC DNA]</scope>
    <source>
        <strain evidence="3 4">USBA 355</strain>
    </source>
</reference>
<organism evidence="3 4">
    <name type="scientific">Tistlia consotensis USBA 355</name>
    <dbReference type="NCBI Taxonomy" id="560819"/>
    <lineage>
        <taxon>Bacteria</taxon>
        <taxon>Pseudomonadati</taxon>
        <taxon>Pseudomonadota</taxon>
        <taxon>Alphaproteobacteria</taxon>
        <taxon>Rhodospirillales</taxon>
        <taxon>Rhodovibrionaceae</taxon>
        <taxon>Tistlia</taxon>
    </lineage>
</organism>
<dbReference type="Proteomes" id="UP000192917">
    <property type="component" value="Unassembled WGS sequence"/>
</dbReference>
<evidence type="ECO:0000259" key="2">
    <source>
        <dbReference type="Pfam" id="PF10756"/>
    </source>
</evidence>
<gene>
    <name evidence="3" type="ORF">SAMN05428998_104228</name>
</gene>
<evidence type="ECO:0000256" key="1">
    <source>
        <dbReference type="SAM" id="Phobius"/>
    </source>
</evidence>
<keyword evidence="1" id="KW-0812">Transmembrane</keyword>
<feature type="transmembrane region" description="Helical" evidence="1">
    <location>
        <begin position="20"/>
        <end position="36"/>
    </location>
</feature>
<feature type="domain" description="Low molecular weight protein antigen 6 PH" evidence="2">
    <location>
        <begin position="68"/>
        <end position="104"/>
    </location>
</feature>
<dbReference type="AlphaFoldDB" id="A0A1Y6BGY4"/>
<dbReference type="Pfam" id="PF10756">
    <property type="entry name" value="bPH_6"/>
    <property type="match status" value="1"/>
</dbReference>
<dbReference type="RefSeq" id="WP_085121927.1">
    <property type="nucleotide sequence ID" value="NZ_FWZX01000004.1"/>
</dbReference>
<evidence type="ECO:0000313" key="4">
    <source>
        <dbReference type="Proteomes" id="UP000192917"/>
    </source>
</evidence>
<dbReference type="InterPro" id="IPR019692">
    <property type="entry name" value="CFP-6_PH"/>
</dbReference>
<dbReference type="EMBL" id="FWZX01000004">
    <property type="protein sequence ID" value="SMF09352.1"/>
    <property type="molecule type" value="Genomic_DNA"/>
</dbReference>
<accession>A0A1Y6BGY4</accession>
<proteinExistence type="predicted"/>
<sequence>MTEAATVFYRYPPNRLVGDYLRAGVGVAFGLAILLASDKVTWVMGLIFGGLALAFGLFGLRTLRQHMTEVAVNEDGIFTRTPTATRTLAWSELEGLRLRYFGSHRQRKSKNGGFLELTLYGPAKRMRFESSISGFRDIAWWSSRAARHNGVSLDPATAGNFLAIGIDADGETPRPLADPDFEL</sequence>